<dbReference type="EMBL" id="CAJHUB010000762">
    <property type="protein sequence ID" value="CAD7686631.1"/>
    <property type="molecule type" value="Genomic_DNA"/>
</dbReference>
<feature type="compositionally biased region" description="Basic residues" evidence="1">
    <location>
        <begin position="560"/>
        <end position="570"/>
    </location>
</feature>
<feature type="compositionally biased region" description="Basic and acidic residues" evidence="1">
    <location>
        <begin position="114"/>
        <end position="124"/>
    </location>
</feature>
<feature type="compositionally biased region" description="Basic and acidic residues" evidence="1">
    <location>
        <begin position="714"/>
        <end position="724"/>
    </location>
</feature>
<dbReference type="Proteomes" id="UP000645828">
    <property type="component" value="Unassembled WGS sequence"/>
</dbReference>
<feature type="region of interest" description="Disordered" evidence="1">
    <location>
        <begin position="102"/>
        <end position="171"/>
    </location>
</feature>
<comment type="caution">
    <text evidence="2">The sequence shown here is derived from an EMBL/GenBank/DDBJ whole genome shotgun (WGS) entry which is preliminary data.</text>
</comment>
<keyword evidence="3" id="KW-1185">Reference proteome</keyword>
<evidence type="ECO:0000313" key="2">
    <source>
        <dbReference type="EMBL" id="CAD7686631.1"/>
    </source>
</evidence>
<evidence type="ECO:0000313" key="3">
    <source>
        <dbReference type="Proteomes" id="UP000645828"/>
    </source>
</evidence>
<reference evidence="2" key="1">
    <citation type="submission" date="2020-12" db="EMBL/GenBank/DDBJ databases">
        <authorList>
            <consortium name="Molecular Ecology Group"/>
        </authorList>
    </citation>
    <scope>NUCLEOTIDE SEQUENCE</scope>
    <source>
        <strain evidence="2">TBG_1078</strain>
    </source>
</reference>
<feature type="region of interest" description="Disordered" evidence="1">
    <location>
        <begin position="435"/>
        <end position="850"/>
    </location>
</feature>
<evidence type="ECO:0000256" key="1">
    <source>
        <dbReference type="SAM" id="MobiDB-lite"/>
    </source>
</evidence>
<accession>A0A811ZD08</accession>
<feature type="region of interest" description="Disordered" evidence="1">
    <location>
        <begin position="269"/>
        <end position="420"/>
    </location>
</feature>
<proteinExistence type="predicted"/>
<feature type="compositionally biased region" description="Basic and acidic residues" evidence="1">
    <location>
        <begin position="402"/>
        <end position="412"/>
    </location>
</feature>
<dbReference type="AlphaFoldDB" id="A0A811ZD08"/>
<sequence length="850" mass="89406">MATRGRPPKQVLAASILTHGKTELPTRSRREEAGLRSEGLQATGGAEAVPGLQQVPDQEQRLTRAPTVCTRTRARRLGSCRPQGWTVQITRLQRHRLPRLGGFTSRDLAGTQCPRERGSLEKDALSAPAGGREEEPRETHPGTSASPGRGDPRPTGRAAHTPASASGCRLRTPSSALDRQVHAAKHTLSRSLHPIPKADNTLPAAGTGHRGTDARLTGEWAPAATHPRLTFHTQHVFRGLMGKSPPAETPPGESRKGLQVRGHVGKTVALSPGRSWPAGPGHTAGAPGERRHPLFSGSRGRGEGRPCSALARPPHAAAHGCQEEVGATGHSWDRPRGLWRKTGDSSGHERSTESAAHGSWGPCGRSSAPASNSKGPSQGPARGQHGPARPLHQGWRRGCAHGGRERSGRLPHGDNPAAPSRQVHSEMLTTYEHQEHKLLGNTPNNRQRPGQKRSRPRIPRQTLQTVKAEAGVRPPQKAPRAKAAGPGGPARLRQRLSRRTRDRRTAGPPPTWLEEAGQGLAGPEGQGSTAALSVEEGRVRAGGSRYSPYLTHTPFTSLMRRPRQKLKHVFLQRPPGAERVLGPRGAGAWPCDPQPPAEAEAPQAEEGGAGPTGAGRSGGSCTPAGARRPRSEGGTAAHGPRSTAPEALTTREFVFTDVDSPSRDTCGPQPSSTRQSPTGPLGRCPTPAPRSEALFPQKCRLLPVTSTQGPGCRETCDAQGRRPENTPAGSPAPRLAGPAPPVHSISDAEVSNEASVQGGQRAPEPRSSRVTSRSPAAAVLGSTGTEGGARRPGPPSLSPGTAALPGPPSRLPPRRFAPASAGTPHTHLNALPNLEDPLPGPRAPQGLQHT</sequence>
<feature type="compositionally biased region" description="Basic residues" evidence="1">
    <location>
        <begin position="492"/>
        <end position="502"/>
    </location>
</feature>
<feature type="compositionally biased region" description="Low complexity" evidence="1">
    <location>
        <begin position="277"/>
        <end position="287"/>
    </location>
</feature>
<feature type="compositionally biased region" description="Low complexity" evidence="1">
    <location>
        <begin position="597"/>
        <end position="606"/>
    </location>
</feature>
<organism evidence="2 3">
    <name type="scientific">Nyctereutes procyonoides</name>
    <name type="common">Raccoon dog</name>
    <name type="synonym">Canis procyonoides</name>
    <dbReference type="NCBI Taxonomy" id="34880"/>
    <lineage>
        <taxon>Eukaryota</taxon>
        <taxon>Metazoa</taxon>
        <taxon>Chordata</taxon>
        <taxon>Craniata</taxon>
        <taxon>Vertebrata</taxon>
        <taxon>Euteleostomi</taxon>
        <taxon>Mammalia</taxon>
        <taxon>Eutheria</taxon>
        <taxon>Laurasiatheria</taxon>
        <taxon>Carnivora</taxon>
        <taxon>Caniformia</taxon>
        <taxon>Canidae</taxon>
        <taxon>Nyctereutes</taxon>
    </lineage>
</organism>
<feature type="compositionally biased region" description="Basic and acidic residues" evidence="1">
    <location>
        <begin position="131"/>
        <end position="140"/>
    </location>
</feature>
<feature type="compositionally biased region" description="Basic residues" evidence="1">
    <location>
        <begin position="449"/>
        <end position="458"/>
    </location>
</feature>
<name>A0A811ZD08_NYCPR</name>
<protein>
    <submittedName>
        <fullName evidence="2">(raccoon dog) hypothetical protein</fullName>
    </submittedName>
</protein>
<feature type="compositionally biased region" description="Gly residues" evidence="1">
    <location>
        <begin position="607"/>
        <end position="618"/>
    </location>
</feature>
<feature type="compositionally biased region" description="Basic and acidic residues" evidence="1">
    <location>
        <begin position="331"/>
        <end position="352"/>
    </location>
</feature>
<feature type="compositionally biased region" description="Polar residues" evidence="1">
    <location>
        <begin position="668"/>
        <end position="678"/>
    </location>
</feature>
<gene>
    <name evidence="2" type="ORF">NYPRO_LOCUS19424</name>
</gene>